<organism evidence="2 3">
    <name type="scientific">Sporomusa acidovorans (strain ATCC 49682 / DSM 3132 / Mol)</name>
    <dbReference type="NCBI Taxonomy" id="1123286"/>
    <lineage>
        <taxon>Bacteria</taxon>
        <taxon>Bacillati</taxon>
        <taxon>Bacillota</taxon>
        <taxon>Negativicutes</taxon>
        <taxon>Selenomonadales</taxon>
        <taxon>Sporomusaceae</taxon>
        <taxon>Sporomusa</taxon>
    </lineage>
</organism>
<sequence>MSLQGVSAIAGQTAYGKQGQSSEKTDDNASGWRYLTVREGGRVYTYVVIGKNMRILIGEAPDEGNDQKDKKSADGSKNTAAKPDSANASSGNVVSVNTQLSVSGQNSRKEEKKVKRDFLTDTSMFALTGYYQKKMRETIDKLGTQTK</sequence>
<evidence type="ECO:0000313" key="2">
    <source>
        <dbReference type="EMBL" id="XFO70600.1"/>
    </source>
</evidence>
<name>A0ABZ3IXU1_SPOA4</name>
<gene>
    <name evidence="2" type="ORF">SPACI_005990</name>
</gene>
<evidence type="ECO:0000313" key="3">
    <source>
        <dbReference type="Proteomes" id="UP000216052"/>
    </source>
</evidence>
<feature type="compositionally biased region" description="Low complexity" evidence="1">
    <location>
        <begin position="85"/>
        <end position="97"/>
    </location>
</feature>
<proteinExistence type="predicted"/>
<dbReference type="RefSeq" id="WP_093794210.1">
    <property type="nucleotide sequence ID" value="NZ_CP155571.1"/>
</dbReference>
<feature type="region of interest" description="Disordered" evidence="1">
    <location>
        <begin position="58"/>
        <end position="115"/>
    </location>
</feature>
<keyword evidence="3" id="KW-1185">Reference proteome</keyword>
<accession>A0ABZ3IXU1</accession>
<evidence type="ECO:0000256" key="1">
    <source>
        <dbReference type="SAM" id="MobiDB-lite"/>
    </source>
</evidence>
<reference evidence="2" key="1">
    <citation type="submission" date="2024-05" db="EMBL/GenBank/DDBJ databases">
        <title>Isolation and characterization of Sporomusa carbonis sp. nov., a carboxydotrophic hydrogenogen in the genus of Sporomusa isolated from a charcoal burning pile.</title>
        <authorList>
            <person name="Boeer T."/>
            <person name="Rosenbaum F."/>
            <person name="Eysell L."/>
            <person name="Mueller V."/>
            <person name="Daniel R."/>
            <person name="Poehlein A."/>
        </authorList>
    </citation>
    <scope>NUCLEOTIDE SEQUENCE [LARGE SCALE GENOMIC DNA]</scope>
    <source>
        <strain evidence="2">DSM 3132</strain>
    </source>
</reference>
<protein>
    <submittedName>
        <fullName evidence="2">Uncharacterized protein</fullName>
    </submittedName>
</protein>
<dbReference type="Proteomes" id="UP000216052">
    <property type="component" value="Chromosome"/>
</dbReference>
<feature type="compositionally biased region" description="Basic and acidic residues" evidence="1">
    <location>
        <begin position="65"/>
        <end position="74"/>
    </location>
</feature>
<dbReference type="EMBL" id="CP155571">
    <property type="protein sequence ID" value="XFO70600.1"/>
    <property type="molecule type" value="Genomic_DNA"/>
</dbReference>